<protein>
    <recommendedName>
        <fullName evidence="2">Filamentation induced by cAMP protein Fic</fullName>
    </recommendedName>
</protein>
<organism evidence="1">
    <name type="scientific">mine drainage metagenome</name>
    <dbReference type="NCBI Taxonomy" id="410659"/>
    <lineage>
        <taxon>unclassified sequences</taxon>
        <taxon>metagenomes</taxon>
        <taxon>ecological metagenomes</taxon>
    </lineage>
</organism>
<reference evidence="1" key="1">
    <citation type="submission" date="2016-10" db="EMBL/GenBank/DDBJ databases">
        <title>Sequence of Gallionella enrichment culture.</title>
        <authorList>
            <person name="Poehlein A."/>
            <person name="Muehling M."/>
            <person name="Daniel R."/>
        </authorList>
    </citation>
    <scope>NUCLEOTIDE SEQUENCE</scope>
</reference>
<dbReference type="EMBL" id="MLJW01000028">
    <property type="protein sequence ID" value="OIR09011.1"/>
    <property type="molecule type" value="Genomic_DNA"/>
</dbReference>
<dbReference type="AlphaFoldDB" id="A0A1J5SM37"/>
<proteinExistence type="predicted"/>
<accession>A0A1J5SM37</accession>
<evidence type="ECO:0000313" key="1">
    <source>
        <dbReference type="EMBL" id="OIR09011.1"/>
    </source>
</evidence>
<comment type="caution">
    <text evidence="1">The sequence shown here is derived from an EMBL/GenBank/DDBJ whole genome shotgun (WGS) entry which is preliminary data.</text>
</comment>
<evidence type="ECO:0008006" key="2">
    <source>
        <dbReference type="Google" id="ProtNLM"/>
    </source>
</evidence>
<name>A0A1J5SM37_9ZZZZ</name>
<gene>
    <name evidence="1" type="ORF">GALL_86160</name>
</gene>
<sequence>MMDTPDRIEPCFLESSGEEILDAQAELIAASTRLGSRLHPKTAASLAGLVRLMNTYYSNLIEGHSTHPRDIEQALADRLDGDMRNYGDSVLYSCNTGQRVTSMVGRYQRVWGSSRRFRRYPTPGSVTIKVGWAWSSSSFCRS</sequence>